<feature type="transmembrane region" description="Helical" evidence="6">
    <location>
        <begin position="42"/>
        <end position="63"/>
    </location>
</feature>
<keyword evidence="7" id="KW-0762">Sugar transport</keyword>
<protein>
    <submittedName>
        <fullName evidence="7">Simple sugar transport system permease protein</fullName>
    </submittedName>
</protein>
<accession>A0A1I0RAR9</accession>
<evidence type="ECO:0000256" key="2">
    <source>
        <dbReference type="ARBA" id="ARBA00022475"/>
    </source>
</evidence>
<feature type="transmembrane region" description="Helical" evidence="6">
    <location>
        <begin position="13"/>
        <end position="30"/>
    </location>
</feature>
<dbReference type="GO" id="GO:0022857">
    <property type="term" value="F:transmembrane transporter activity"/>
    <property type="evidence" value="ECO:0007669"/>
    <property type="project" value="InterPro"/>
</dbReference>
<dbReference type="Pfam" id="PF02653">
    <property type="entry name" value="BPD_transp_2"/>
    <property type="match status" value="1"/>
</dbReference>
<reference evidence="7 8" key="1">
    <citation type="submission" date="2016-10" db="EMBL/GenBank/DDBJ databases">
        <authorList>
            <person name="de Groot N.N."/>
        </authorList>
    </citation>
    <scope>NUCLEOTIDE SEQUENCE [LARGE SCALE GENOMIC DNA]</scope>
    <source>
        <strain evidence="7 8">DSM 9179</strain>
    </source>
</reference>
<dbReference type="InterPro" id="IPR001851">
    <property type="entry name" value="ABC_transp_permease"/>
</dbReference>
<feature type="transmembrane region" description="Helical" evidence="6">
    <location>
        <begin position="95"/>
        <end position="113"/>
    </location>
</feature>
<dbReference type="Proteomes" id="UP000199701">
    <property type="component" value="Unassembled WGS sequence"/>
</dbReference>
<keyword evidence="7" id="KW-0813">Transport</keyword>
<evidence type="ECO:0000256" key="6">
    <source>
        <dbReference type="SAM" id="Phobius"/>
    </source>
</evidence>
<organism evidence="7 8">
    <name type="scientific">[Clostridium] fimetarium</name>
    <dbReference type="NCBI Taxonomy" id="99656"/>
    <lineage>
        <taxon>Bacteria</taxon>
        <taxon>Bacillati</taxon>
        <taxon>Bacillota</taxon>
        <taxon>Clostridia</taxon>
        <taxon>Lachnospirales</taxon>
        <taxon>Lachnospiraceae</taxon>
    </lineage>
</organism>
<evidence type="ECO:0000256" key="1">
    <source>
        <dbReference type="ARBA" id="ARBA00004651"/>
    </source>
</evidence>
<feature type="transmembrane region" description="Helical" evidence="6">
    <location>
        <begin position="199"/>
        <end position="221"/>
    </location>
</feature>
<dbReference type="RefSeq" id="WP_092455705.1">
    <property type="nucleotide sequence ID" value="NZ_FOJI01000013.1"/>
</dbReference>
<keyword evidence="4 6" id="KW-1133">Transmembrane helix</keyword>
<dbReference type="GO" id="GO:0005886">
    <property type="term" value="C:plasma membrane"/>
    <property type="evidence" value="ECO:0007669"/>
    <property type="project" value="UniProtKB-SubCell"/>
</dbReference>
<keyword evidence="3 6" id="KW-0812">Transmembrane</keyword>
<dbReference type="EMBL" id="FOJI01000013">
    <property type="protein sequence ID" value="SEW37718.1"/>
    <property type="molecule type" value="Genomic_DNA"/>
</dbReference>
<dbReference type="PANTHER" id="PTHR43370:SF2">
    <property type="entry name" value="ABC TRANSPORTER PERMEASE PROTEIN"/>
    <property type="match status" value="1"/>
</dbReference>
<evidence type="ECO:0000256" key="5">
    <source>
        <dbReference type="ARBA" id="ARBA00023136"/>
    </source>
</evidence>
<dbReference type="AlphaFoldDB" id="A0A1I0RAR9"/>
<evidence type="ECO:0000256" key="4">
    <source>
        <dbReference type="ARBA" id="ARBA00022989"/>
    </source>
</evidence>
<proteinExistence type="predicted"/>
<feature type="transmembrane region" description="Helical" evidence="6">
    <location>
        <begin position="233"/>
        <end position="256"/>
    </location>
</feature>
<sequence length="313" mass="33614">MGAIFNLNFTQDLLLSMVRMATPILIVALAELYSERAGLVNIGLDGIMAFGSLVGFLTCYITGDPYLGILAGAVGGVLINMVYAFCTITLGAEQIVYGMAINIFAPAIASFIYKIYFGINSALITNTLMSVVPIPILSKIPFFGSILFNHTPIVYFAYLLVPITYVFFNKTKAGLNFKAVGEFPKAAESLGINVIAKKYLASIICGALAGIGGAYLTTCYISTYSDGVVSGRGFIALSAVIFGRWMPGGVLLAALLFGFTDALQLRMQVMSSGTPYQLLAMIPYICTLFVLAFFGIKKAGPKANGRPYFKEER</sequence>
<dbReference type="STRING" id="99656.SAMN05421659_11366"/>
<dbReference type="OrthoDB" id="9792579at2"/>
<feature type="transmembrane region" description="Helical" evidence="6">
    <location>
        <begin position="276"/>
        <end position="296"/>
    </location>
</feature>
<keyword evidence="5 6" id="KW-0472">Membrane</keyword>
<evidence type="ECO:0000256" key="3">
    <source>
        <dbReference type="ARBA" id="ARBA00022692"/>
    </source>
</evidence>
<comment type="subcellular location">
    <subcellularLocation>
        <location evidence="1">Cell membrane</location>
        <topology evidence="1">Multi-pass membrane protein</topology>
    </subcellularLocation>
</comment>
<evidence type="ECO:0000313" key="7">
    <source>
        <dbReference type="EMBL" id="SEW37718.1"/>
    </source>
</evidence>
<feature type="transmembrane region" description="Helical" evidence="6">
    <location>
        <begin position="69"/>
        <end position="88"/>
    </location>
</feature>
<name>A0A1I0RAR9_9FIRM</name>
<keyword evidence="2" id="KW-1003">Cell membrane</keyword>
<feature type="transmembrane region" description="Helical" evidence="6">
    <location>
        <begin position="146"/>
        <end position="168"/>
    </location>
</feature>
<dbReference type="CDD" id="cd06580">
    <property type="entry name" value="TM_PBP1_transp_TpRbsC_like"/>
    <property type="match status" value="1"/>
</dbReference>
<evidence type="ECO:0000313" key="8">
    <source>
        <dbReference type="Proteomes" id="UP000199701"/>
    </source>
</evidence>
<keyword evidence="8" id="KW-1185">Reference proteome</keyword>
<gene>
    <name evidence="7" type="ORF">SAMN05421659_11366</name>
</gene>
<dbReference type="PANTHER" id="PTHR43370">
    <property type="entry name" value="SUGAR ABC TRANSPORTER INTEGRAL MEMBRANE PROTEIN-RELATED"/>
    <property type="match status" value="1"/>
</dbReference>